<feature type="domain" description="HTH tetR-type" evidence="2">
    <location>
        <begin position="17"/>
        <end position="77"/>
    </location>
</feature>
<dbReference type="PROSITE" id="PS50977">
    <property type="entry name" value="HTH_TETR_2"/>
    <property type="match status" value="1"/>
</dbReference>
<evidence type="ECO:0000259" key="2">
    <source>
        <dbReference type="PROSITE" id="PS50977"/>
    </source>
</evidence>
<proteinExistence type="predicted"/>
<dbReference type="InterPro" id="IPR001647">
    <property type="entry name" value="HTH_TetR"/>
</dbReference>
<dbReference type="Pfam" id="PF00440">
    <property type="entry name" value="TetR_N"/>
    <property type="match status" value="1"/>
</dbReference>
<dbReference type="AlphaFoldDB" id="A0A6J6Y9V9"/>
<evidence type="ECO:0000256" key="1">
    <source>
        <dbReference type="ARBA" id="ARBA00023125"/>
    </source>
</evidence>
<dbReference type="InterPro" id="IPR009057">
    <property type="entry name" value="Homeodomain-like_sf"/>
</dbReference>
<evidence type="ECO:0000313" key="3">
    <source>
        <dbReference type="EMBL" id="CAB4805799.1"/>
    </source>
</evidence>
<organism evidence="3">
    <name type="scientific">freshwater metagenome</name>
    <dbReference type="NCBI Taxonomy" id="449393"/>
    <lineage>
        <taxon>unclassified sequences</taxon>
        <taxon>metagenomes</taxon>
        <taxon>ecological metagenomes</taxon>
    </lineage>
</organism>
<accession>A0A6J6Y9V9</accession>
<gene>
    <name evidence="3" type="ORF">UFOPK2992_01274</name>
</gene>
<sequence>MSSPSQSSRSDGRTERRDDNILLALRTAQCLFDEGMLVPSIEDVANRSGLSPRSLYRYFEDRQTMVRQAIDLVTQEAYKLGAIENTGVGPLATRIDEIVTARVRVYKTVAGSLRATAALYPTENELVGAANRSLHLKMLQCSRQFEPELSCLDEREHVAVSEACNMLLMMESIHVLHHRRGLSFDTIADVLSGALTKILTPES</sequence>
<dbReference type="Gene3D" id="1.10.357.10">
    <property type="entry name" value="Tetracycline Repressor, domain 2"/>
    <property type="match status" value="1"/>
</dbReference>
<dbReference type="GO" id="GO:0003677">
    <property type="term" value="F:DNA binding"/>
    <property type="evidence" value="ECO:0007669"/>
    <property type="project" value="UniProtKB-KW"/>
</dbReference>
<dbReference type="SUPFAM" id="SSF46689">
    <property type="entry name" value="Homeodomain-like"/>
    <property type="match status" value="1"/>
</dbReference>
<dbReference type="EMBL" id="CAFAAI010000229">
    <property type="protein sequence ID" value="CAB4805799.1"/>
    <property type="molecule type" value="Genomic_DNA"/>
</dbReference>
<keyword evidence="1" id="KW-0238">DNA-binding</keyword>
<protein>
    <submittedName>
        <fullName evidence="3">Unannotated protein</fullName>
    </submittedName>
</protein>
<name>A0A6J6Y9V9_9ZZZZ</name>
<reference evidence="3" key="1">
    <citation type="submission" date="2020-05" db="EMBL/GenBank/DDBJ databases">
        <authorList>
            <person name="Chiriac C."/>
            <person name="Salcher M."/>
            <person name="Ghai R."/>
            <person name="Kavagutti S V."/>
        </authorList>
    </citation>
    <scope>NUCLEOTIDE SEQUENCE</scope>
</reference>